<dbReference type="Proteomes" id="UP000006055">
    <property type="component" value="Chromosome"/>
</dbReference>
<sequence>MKRLRFLSILLVSAVFLVGQFAYFADQGLAASRGFSGSRGSGFGRSAPWSSPTQKTWNRSGGGLFGQERGSSGYSKPSLGQRPGAYQQPPQSSGSSSSGYSKPSLGGGAPVSPRPETGKFSYPGTGSSQTPSSSGYSKPSLGSGQPPSVSSGSGGYSKPTPAEVSRPGASTSGGYTKPSPSPEQGKFTGGSRFDRQTVNQLEKKKAQESLERYKAEQSKFQKPAYKVEGVESNPLYQKAKNYSGFDYGTYYGNRDNFYRQQNWAPPSYAFGSSPAFGLFSGMFLYWMLDHIGNKSVAATAYNHWNDPGFQKWRDEVGTLAKDNPELKSKLDEMDKQVKALQGTPKDPAYLPPGVPPEVALAGSVLATKKPEKPVLRIATGREGGWYDRFGVKLAETAQTLQVESIRTEGSLDNLRMLAEGKADMAIVQSDVLAIMDKKLQGKDLISEQSSLYLEYAQLIANRDSGIKSVQDIDPSKNVVLVGPKGSGTALTWEALGYLDKRYQKIPFQYSDYDSALSEVQKNSKALMLFVGGLNSDFLKKAESVAEKSGNLRLVTLDDRHFARRADKHGNSIYRFAEIQSDIYPSLQKGWFFSGDVRTLAVQAVVVLRTEWARKFGPEAMDALSKAILTVKPDIQKLANRTQ</sequence>
<evidence type="ECO:0000313" key="3">
    <source>
        <dbReference type="Proteomes" id="UP000006055"/>
    </source>
</evidence>
<organism evidence="2 3">
    <name type="scientific">Desulfomonile tiedjei (strain ATCC 49306 / DSM 6799 / DCB-1)</name>
    <dbReference type="NCBI Taxonomy" id="706587"/>
    <lineage>
        <taxon>Bacteria</taxon>
        <taxon>Pseudomonadati</taxon>
        <taxon>Thermodesulfobacteriota</taxon>
        <taxon>Desulfomonilia</taxon>
        <taxon>Desulfomonilales</taxon>
        <taxon>Desulfomonilaceae</taxon>
        <taxon>Desulfomonile</taxon>
    </lineage>
</organism>
<dbReference type="PANTHER" id="PTHR42941:SF1">
    <property type="entry name" value="SLL1037 PROTEIN"/>
    <property type="match status" value="1"/>
</dbReference>
<accession>I4CB55</accession>
<keyword evidence="2" id="KW-0675">Receptor</keyword>
<feature type="compositionally biased region" description="Low complexity" evidence="1">
    <location>
        <begin position="121"/>
        <end position="159"/>
    </location>
</feature>
<feature type="compositionally biased region" description="Low complexity" evidence="1">
    <location>
        <begin position="87"/>
        <end position="104"/>
    </location>
</feature>
<dbReference type="AlphaFoldDB" id="I4CB55"/>
<dbReference type="HOGENOM" id="CLU_426250_0_0_7"/>
<reference evidence="3" key="1">
    <citation type="submission" date="2012-06" db="EMBL/GenBank/DDBJ databases">
        <title>Complete sequence of chromosome of Desulfomonile tiedjei DSM 6799.</title>
        <authorList>
            <person name="Lucas S."/>
            <person name="Copeland A."/>
            <person name="Lapidus A."/>
            <person name="Glavina del Rio T."/>
            <person name="Dalin E."/>
            <person name="Tice H."/>
            <person name="Bruce D."/>
            <person name="Goodwin L."/>
            <person name="Pitluck S."/>
            <person name="Peters L."/>
            <person name="Ovchinnikova G."/>
            <person name="Zeytun A."/>
            <person name="Lu M."/>
            <person name="Kyrpides N."/>
            <person name="Mavromatis K."/>
            <person name="Ivanova N."/>
            <person name="Brettin T."/>
            <person name="Detter J.C."/>
            <person name="Han C."/>
            <person name="Larimer F."/>
            <person name="Land M."/>
            <person name="Hauser L."/>
            <person name="Markowitz V."/>
            <person name="Cheng J.-F."/>
            <person name="Hugenholtz P."/>
            <person name="Woyke T."/>
            <person name="Wu D."/>
            <person name="Spring S."/>
            <person name="Schroeder M."/>
            <person name="Brambilla E."/>
            <person name="Klenk H.-P."/>
            <person name="Eisen J.A."/>
        </authorList>
    </citation>
    <scope>NUCLEOTIDE SEQUENCE [LARGE SCALE GENOMIC DNA]</scope>
    <source>
        <strain evidence="3">ATCC 49306 / DSM 6799 / DCB-1</strain>
    </source>
</reference>
<protein>
    <submittedName>
        <fullName evidence="2">TRAP transporter solute receptor, TAXI family</fullName>
    </submittedName>
</protein>
<dbReference type="SUPFAM" id="SSF53850">
    <property type="entry name" value="Periplasmic binding protein-like II"/>
    <property type="match status" value="1"/>
</dbReference>
<dbReference type="RefSeq" id="WP_014811919.1">
    <property type="nucleotide sequence ID" value="NC_018025.1"/>
</dbReference>
<dbReference type="Pfam" id="PF16868">
    <property type="entry name" value="NMT1_3"/>
    <property type="match status" value="1"/>
</dbReference>
<evidence type="ECO:0000313" key="2">
    <source>
        <dbReference type="EMBL" id="AFM26796.1"/>
    </source>
</evidence>
<dbReference type="NCBIfam" id="TIGR02122">
    <property type="entry name" value="TRAP_TAXI"/>
    <property type="match status" value="1"/>
</dbReference>
<dbReference type="eggNOG" id="COG2358">
    <property type="taxonomic scope" value="Bacteria"/>
</dbReference>
<dbReference type="KEGG" id="dti:Desti_4159"/>
<dbReference type="InterPro" id="IPR011852">
    <property type="entry name" value="TRAP_TAXI"/>
</dbReference>
<feature type="compositionally biased region" description="Polar residues" evidence="1">
    <location>
        <begin position="48"/>
        <end position="59"/>
    </location>
</feature>
<dbReference type="EMBL" id="CP003360">
    <property type="protein sequence ID" value="AFM26796.1"/>
    <property type="molecule type" value="Genomic_DNA"/>
</dbReference>
<proteinExistence type="predicted"/>
<keyword evidence="3" id="KW-1185">Reference proteome</keyword>
<dbReference type="Gene3D" id="3.40.190.10">
    <property type="entry name" value="Periplasmic binding protein-like II"/>
    <property type="match status" value="2"/>
</dbReference>
<gene>
    <name evidence="2" type="ordered locus">Desti_4159</name>
</gene>
<name>I4CB55_DESTA</name>
<evidence type="ECO:0000256" key="1">
    <source>
        <dbReference type="SAM" id="MobiDB-lite"/>
    </source>
</evidence>
<dbReference type="STRING" id="706587.Desti_4159"/>
<dbReference type="PANTHER" id="PTHR42941">
    <property type="entry name" value="SLL1037 PROTEIN"/>
    <property type="match status" value="1"/>
</dbReference>
<dbReference type="OrthoDB" id="5453850at2"/>
<feature type="region of interest" description="Disordered" evidence="1">
    <location>
        <begin position="35"/>
        <end position="197"/>
    </location>
</feature>